<keyword evidence="3" id="KW-1185">Reference proteome</keyword>
<feature type="chain" id="PRO_5012081406" evidence="1">
    <location>
        <begin position="21"/>
        <end position="96"/>
    </location>
</feature>
<evidence type="ECO:0000256" key="1">
    <source>
        <dbReference type="SAM" id="SignalP"/>
    </source>
</evidence>
<gene>
    <name evidence="2" type="ORF">ANTHELSMS3_00043</name>
</gene>
<dbReference type="RefSeq" id="WP_094033114.1">
    <property type="nucleotide sequence ID" value="NZ_CP022540.1"/>
</dbReference>
<feature type="signal peptide" evidence="1">
    <location>
        <begin position="1"/>
        <end position="20"/>
    </location>
</feature>
<evidence type="ECO:0000313" key="2">
    <source>
        <dbReference type="EMBL" id="ASP18769.1"/>
    </source>
</evidence>
<dbReference type="Proteomes" id="UP000203589">
    <property type="component" value="Chromosome"/>
</dbReference>
<dbReference type="AlphaFoldDB" id="A0A222DXT8"/>
<dbReference type="OrthoDB" id="7875516at2"/>
<evidence type="ECO:0000313" key="3">
    <source>
        <dbReference type="Proteomes" id="UP000203589"/>
    </source>
</evidence>
<organism evidence="2 3">
    <name type="scientific">Antarctobacter heliothermus</name>
    <dbReference type="NCBI Taxonomy" id="74033"/>
    <lineage>
        <taxon>Bacteria</taxon>
        <taxon>Pseudomonadati</taxon>
        <taxon>Pseudomonadota</taxon>
        <taxon>Alphaproteobacteria</taxon>
        <taxon>Rhodobacterales</taxon>
        <taxon>Roseobacteraceae</taxon>
        <taxon>Antarctobacter</taxon>
    </lineage>
</organism>
<keyword evidence="1" id="KW-0732">Signal</keyword>
<dbReference type="KEGG" id="aht:ANTHELSMS3_00043"/>
<dbReference type="EMBL" id="CP022540">
    <property type="protein sequence ID" value="ASP18769.1"/>
    <property type="molecule type" value="Genomic_DNA"/>
</dbReference>
<accession>A0A222DXT8</accession>
<sequence>MLRIIALTFAAALLTAPANAQVRDGLAADLYQFVEAFELTEVPPASQARLQMIVDHPSASHVAKLVAIHDVLEQHDALVHIDMHGAQSTLHSALSD</sequence>
<proteinExistence type="predicted"/>
<protein>
    <submittedName>
        <fullName evidence="2">Uncharacterized protein</fullName>
    </submittedName>
</protein>
<reference evidence="2 3" key="1">
    <citation type="submission" date="2017-07" db="EMBL/GenBank/DDBJ databases">
        <title>Genome Sequence of Antarctobacter heliothermus Strain SMS3 Isolated from a culture of the Diatom Skeletonema marinoi.</title>
        <authorList>
            <person name="Topel M."/>
            <person name="Pinder M.I.M."/>
            <person name="Johansson O.N."/>
            <person name="Kourtchenko O."/>
            <person name="Godhe A."/>
            <person name="Clarke A.K."/>
        </authorList>
    </citation>
    <scope>NUCLEOTIDE SEQUENCE [LARGE SCALE GENOMIC DNA]</scope>
    <source>
        <strain evidence="2 3">SMS3</strain>
    </source>
</reference>
<name>A0A222DXT8_9RHOB</name>